<name>A0A8S1ABW4_ARCPL</name>
<dbReference type="EMBL" id="CADEBC010000519">
    <property type="protein sequence ID" value="CAB3242969.1"/>
    <property type="molecule type" value="Genomic_DNA"/>
</dbReference>
<keyword evidence="3" id="KW-1185">Reference proteome</keyword>
<protein>
    <submittedName>
        <fullName evidence="2">Uncharacterized protein</fullName>
    </submittedName>
</protein>
<organism evidence="2 3">
    <name type="scientific">Arctia plantaginis</name>
    <name type="common">Wood tiger moth</name>
    <name type="synonym">Phalaena plantaginis</name>
    <dbReference type="NCBI Taxonomy" id="874455"/>
    <lineage>
        <taxon>Eukaryota</taxon>
        <taxon>Metazoa</taxon>
        <taxon>Ecdysozoa</taxon>
        <taxon>Arthropoda</taxon>
        <taxon>Hexapoda</taxon>
        <taxon>Insecta</taxon>
        <taxon>Pterygota</taxon>
        <taxon>Neoptera</taxon>
        <taxon>Endopterygota</taxon>
        <taxon>Lepidoptera</taxon>
        <taxon>Glossata</taxon>
        <taxon>Ditrysia</taxon>
        <taxon>Noctuoidea</taxon>
        <taxon>Erebidae</taxon>
        <taxon>Arctiinae</taxon>
        <taxon>Arctia</taxon>
    </lineage>
</organism>
<comment type="caution">
    <text evidence="2">The sequence shown here is derived from an EMBL/GenBank/DDBJ whole genome shotgun (WGS) entry which is preliminary data.</text>
</comment>
<feature type="region of interest" description="Disordered" evidence="1">
    <location>
        <begin position="57"/>
        <end position="100"/>
    </location>
</feature>
<feature type="compositionally biased region" description="Basic and acidic residues" evidence="1">
    <location>
        <begin position="8"/>
        <end position="18"/>
    </location>
</feature>
<evidence type="ECO:0000256" key="1">
    <source>
        <dbReference type="SAM" id="MobiDB-lite"/>
    </source>
</evidence>
<sequence length="110" mass="11104">MPTVGKLPTHDVAYDGRASRRPGGDAATGPCCSATAIGDRRKVTLAATSFSVAGVYSEARTGGQDSSQTAASRVEPKTSAKAGAKFPLLPTPTPAPASSVVVSSRFLIPS</sequence>
<feature type="region of interest" description="Disordered" evidence="1">
    <location>
        <begin position="1"/>
        <end position="33"/>
    </location>
</feature>
<dbReference type="Proteomes" id="UP000494106">
    <property type="component" value="Unassembled WGS sequence"/>
</dbReference>
<dbReference type="AlphaFoldDB" id="A0A8S1ABW4"/>
<reference evidence="2 3" key="1">
    <citation type="submission" date="2020-04" db="EMBL/GenBank/DDBJ databases">
        <authorList>
            <person name="Wallbank WR R."/>
            <person name="Pardo Diaz C."/>
            <person name="Kozak K."/>
            <person name="Martin S."/>
            <person name="Jiggins C."/>
            <person name="Moest M."/>
            <person name="Warren A I."/>
            <person name="Byers J.R.P. K."/>
            <person name="Montejo-Kovacevich G."/>
            <person name="Yen C E."/>
        </authorList>
    </citation>
    <scope>NUCLEOTIDE SEQUENCE [LARGE SCALE GENOMIC DNA]</scope>
</reference>
<evidence type="ECO:0000313" key="3">
    <source>
        <dbReference type="Proteomes" id="UP000494106"/>
    </source>
</evidence>
<evidence type="ECO:0000313" key="2">
    <source>
        <dbReference type="EMBL" id="CAB3242969.1"/>
    </source>
</evidence>
<accession>A0A8S1ABW4</accession>
<proteinExistence type="predicted"/>
<gene>
    <name evidence="2" type="ORF">APLA_LOCUS9278</name>
</gene>